<dbReference type="InterPro" id="IPR046335">
    <property type="entry name" value="LacI/GalR-like_sensor"/>
</dbReference>
<evidence type="ECO:0000313" key="6">
    <source>
        <dbReference type="Proteomes" id="UP000184440"/>
    </source>
</evidence>
<proteinExistence type="predicted"/>
<evidence type="ECO:0000313" key="5">
    <source>
        <dbReference type="EMBL" id="SHN12471.1"/>
    </source>
</evidence>
<dbReference type="InterPro" id="IPR000843">
    <property type="entry name" value="HTH_LacI"/>
</dbReference>
<evidence type="ECO:0000256" key="2">
    <source>
        <dbReference type="ARBA" id="ARBA00023125"/>
    </source>
</evidence>
<dbReference type="Pfam" id="PF00356">
    <property type="entry name" value="LacI"/>
    <property type="match status" value="1"/>
</dbReference>
<dbReference type="AlphaFoldDB" id="A0A1M7P6Y9"/>
<dbReference type="PROSITE" id="PS50932">
    <property type="entry name" value="HTH_LACI_2"/>
    <property type="match status" value="1"/>
</dbReference>
<feature type="domain" description="HTH lacI-type" evidence="4">
    <location>
        <begin position="17"/>
        <end position="71"/>
    </location>
</feature>
<keyword evidence="1" id="KW-0805">Transcription regulation</keyword>
<gene>
    <name evidence="5" type="ORF">SAMN05443668_10319</name>
</gene>
<dbReference type="EMBL" id="FRCS01000003">
    <property type="protein sequence ID" value="SHN12471.1"/>
    <property type="molecule type" value="Genomic_DNA"/>
</dbReference>
<organism evidence="5 6">
    <name type="scientific">Cryptosporangium aurantiacum</name>
    <dbReference type="NCBI Taxonomy" id="134849"/>
    <lineage>
        <taxon>Bacteria</taxon>
        <taxon>Bacillati</taxon>
        <taxon>Actinomycetota</taxon>
        <taxon>Actinomycetes</taxon>
        <taxon>Cryptosporangiales</taxon>
        <taxon>Cryptosporangiaceae</taxon>
        <taxon>Cryptosporangium</taxon>
    </lineage>
</organism>
<dbReference type="PANTHER" id="PTHR30146:SF33">
    <property type="entry name" value="TRANSCRIPTIONAL REGULATOR"/>
    <property type="match status" value="1"/>
</dbReference>
<name>A0A1M7P6Y9_9ACTN</name>
<dbReference type="CDD" id="cd01575">
    <property type="entry name" value="PBP1_GntR"/>
    <property type="match status" value="1"/>
</dbReference>
<evidence type="ECO:0000259" key="4">
    <source>
        <dbReference type="PROSITE" id="PS50932"/>
    </source>
</evidence>
<dbReference type="SUPFAM" id="SSF47413">
    <property type="entry name" value="lambda repressor-like DNA-binding domains"/>
    <property type="match status" value="1"/>
</dbReference>
<keyword evidence="6" id="KW-1185">Reference proteome</keyword>
<dbReference type="GO" id="GO:0003700">
    <property type="term" value="F:DNA-binding transcription factor activity"/>
    <property type="evidence" value="ECO:0007669"/>
    <property type="project" value="TreeGrafter"/>
</dbReference>
<dbReference type="InterPro" id="IPR028082">
    <property type="entry name" value="Peripla_BP_I"/>
</dbReference>
<keyword evidence="3" id="KW-0804">Transcription</keyword>
<dbReference type="CDD" id="cd01392">
    <property type="entry name" value="HTH_LacI"/>
    <property type="match status" value="1"/>
</dbReference>
<dbReference type="Gene3D" id="3.40.50.2300">
    <property type="match status" value="2"/>
</dbReference>
<dbReference type="PANTHER" id="PTHR30146">
    <property type="entry name" value="LACI-RELATED TRANSCRIPTIONAL REPRESSOR"/>
    <property type="match status" value="1"/>
</dbReference>
<keyword evidence="2" id="KW-0238">DNA-binding</keyword>
<dbReference type="PROSITE" id="PS00356">
    <property type="entry name" value="HTH_LACI_1"/>
    <property type="match status" value="1"/>
</dbReference>
<dbReference type="SMART" id="SM00354">
    <property type="entry name" value="HTH_LACI"/>
    <property type="match status" value="1"/>
</dbReference>
<dbReference type="SUPFAM" id="SSF53822">
    <property type="entry name" value="Periplasmic binding protein-like I"/>
    <property type="match status" value="1"/>
</dbReference>
<dbReference type="STRING" id="134849.SAMN05443668_10319"/>
<evidence type="ECO:0000256" key="1">
    <source>
        <dbReference type="ARBA" id="ARBA00023015"/>
    </source>
</evidence>
<accession>A0A1M7P6Y9</accession>
<dbReference type="Pfam" id="PF13377">
    <property type="entry name" value="Peripla_BP_3"/>
    <property type="match status" value="1"/>
</dbReference>
<dbReference type="Gene3D" id="1.10.260.40">
    <property type="entry name" value="lambda repressor-like DNA-binding domains"/>
    <property type="match status" value="1"/>
</dbReference>
<dbReference type="Proteomes" id="UP000184440">
    <property type="component" value="Unassembled WGS sequence"/>
</dbReference>
<evidence type="ECO:0000256" key="3">
    <source>
        <dbReference type="ARBA" id="ARBA00023163"/>
    </source>
</evidence>
<dbReference type="InterPro" id="IPR010982">
    <property type="entry name" value="Lambda_DNA-bd_dom_sf"/>
</dbReference>
<protein>
    <submittedName>
        <fullName evidence="5">Transcriptional regulator, LacI family</fullName>
    </submittedName>
</protein>
<reference evidence="5 6" key="1">
    <citation type="submission" date="2016-11" db="EMBL/GenBank/DDBJ databases">
        <authorList>
            <person name="Jaros S."/>
            <person name="Januszkiewicz K."/>
            <person name="Wedrychowicz H."/>
        </authorList>
    </citation>
    <scope>NUCLEOTIDE SEQUENCE [LARGE SCALE GENOMIC DNA]</scope>
    <source>
        <strain evidence="5 6">DSM 46144</strain>
    </source>
</reference>
<dbReference type="GO" id="GO:0000976">
    <property type="term" value="F:transcription cis-regulatory region binding"/>
    <property type="evidence" value="ECO:0007669"/>
    <property type="project" value="TreeGrafter"/>
</dbReference>
<sequence>MTTGIGRPRKRSATRSVTLADVAEAAGVSAQTVSRVIREPDTVGDEVRARVEEAIAATGYVRNLTASNLASNRSLTVAALLPNLNASVFAETVHAFAAELATDGYQIFVGTTDYRPEHEEELVASFLGRRPDGVLMIGTSHTERTRALLRGVPVVETWGWTGDPIDLLVGFSHADATAALVRHLAARGRRRITFAGRQLPGDSRAAERLAGYSAAVSDLGASPRVVDAGDRPATMDTGVAMLDAVLDRYPDTDAIVFASDVYAAGALLACVRRGLDVPGRLAIAGFGDFEMSRHLVPSLTTVAVPNTEIGALAARLLRERMAGREVTTPARDVGFEIVIRESS</sequence>